<evidence type="ECO:0000313" key="3">
    <source>
        <dbReference type="EMBL" id="KXZ42261.1"/>
    </source>
</evidence>
<dbReference type="SUPFAM" id="SSF51092">
    <property type="entry name" value="Vitelline membrane outer protein-I (VMO-I)"/>
    <property type="match status" value="1"/>
</dbReference>
<dbReference type="SUPFAM" id="SSF50370">
    <property type="entry name" value="Ricin B-like lectins"/>
    <property type="match status" value="1"/>
</dbReference>
<feature type="compositionally biased region" description="Pro residues" evidence="1">
    <location>
        <begin position="74"/>
        <end position="114"/>
    </location>
</feature>
<accession>A0A150FXB9</accession>
<dbReference type="EMBL" id="LSYV01000172">
    <property type="protein sequence ID" value="KXZ42261.1"/>
    <property type="molecule type" value="Genomic_DNA"/>
</dbReference>
<dbReference type="AlphaFoldDB" id="A0A150FXB9"/>
<dbReference type="PANTHER" id="PTHR18841:SF0">
    <property type="entry name" value="VITELLINE MEMBRANE OUTER LAYER 1 HOMOLOG A-RELATED"/>
    <property type="match status" value="1"/>
</dbReference>
<dbReference type="Gene3D" id="2.80.10.50">
    <property type="match status" value="2"/>
</dbReference>
<protein>
    <recommendedName>
        <fullName evidence="2">Ricin B lectin domain-containing protein</fullName>
    </recommendedName>
</protein>
<evidence type="ECO:0000259" key="2">
    <source>
        <dbReference type="SMART" id="SM00458"/>
    </source>
</evidence>
<dbReference type="InterPro" id="IPR005515">
    <property type="entry name" value="VOMI"/>
</dbReference>
<dbReference type="STRING" id="33097.A0A150FXB9"/>
<dbReference type="InterPro" id="IPR035992">
    <property type="entry name" value="Ricin_B-like_lectins"/>
</dbReference>
<comment type="caution">
    <text evidence="3">The sequence shown here is derived from an EMBL/GenBank/DDBJ whole genome shotgun (WGS) entry which is preliminary data.</text>
</comment>
<evidence type="ECO:0000256" key="1">
    <source>
        <dbReference type="SAM" id="MobiDB-lite"/>
    </source>
</evidence>
<dbReference type="OrthoDB" id="528822at2759"/>
<dbReference type="Gene3D" id="2.100.10.20">
    <property type="entry name" value="Vitelline membrane outer layer protein I (VOMI)"/>
    <property type="match status" value="1"/>
</dbReference>
<name>A0A150FXB9_GONPE</name>
<evidence type="ECO:0000313" key="4">
    <source>
        <dbReference type="Proteomes" id="UP000075714"/>
    </source>
</evidence>
<dbReference type="Pfam" id="PF03762">
    <property type="entry name" value="VOMI"/>
    <property type="match status" value="1"/>
</dbReference>
<feature type="region of interest" description="Disordered" evidence="1">
    <location>
        <begin position="67"/>
        <end position="135"/>
    </location>
</feature>
<keyword evidence="4" id="KW-1185">Reference proteome</keyword>
<reference evidence="4" key="1">
    <citation type="journal article" date="2016" name="Nat. Commun.">
        <title>The Gonium pectorale genome demonstrates co-option of cell cycle regulation during the evolution of multicellularity.</title>
        <authorList>
            <person name="Hanschen E.R."/>
            <person name="Marriage T.N."/>
            <person name="Ferris P.J."/>
            <person name="Hamaji T."/>
            <person name="Toyoda A."/>
            <person name="Fujiyama A."/>
            <person name="Neme R."/>
            <person name="Noguchi H."/>
            <person name="Minakuchi Y."/>
            <person name="Suzuki M."/>
            <person name="Kawai-Toyooka H."/>
            <person name="Smith D.R."/>
            <person name="Sparks H."/>
            <person name="Anderson J."/>
            <person name="Bakaric R."/>
            <person name="Luria V."/>
            <person name="Karger A."/>
            <person name="Kirschner M.W."/>
            <person name="Durand P.M."/>
            <person name="Michod R.E."/>
            <person name="Nozaki H."/>
            <person name="Olson B.J."/>
        </authorList>
    </citation>
    <scope>NUCLEOTIDE SEQUENCE [LARGE SCALE GENOMIC DNA]</scope>
    <source>
        <strain evidence="4">NIES-2863</strain>
    </source>
</reference>
<dbReference type="GO" id="GO:0005615">
    <property type="term" value="C:extracellular space"/>
    <property type="evidence" value="ECO:0007669"/>
    <property type="project" value="TreeGrafter"/>
</dbReference>
<gene>
    <name evidence="3" type="ORF">GPECTOR_172g198</name>
</gene>
<dbReference type="Proteomes" id="UP000075714">
    <property type="component" value="Unassembled WGS sequence"/>
</dbReference>
<dbReference type="SMART" id="SM00458">
    <property type="entry name" value="RICIN"/>
    <property type="match status" value="1"/>
</dbReference>
<dbReference type="InterPro" id="IPR000772">
    <property type="entry name" value="Ricin_B_lectin"/>
</dbReference>
<feature type="compositionally biased region" description="Low complexity" evidence="1">
    <location>
        <begin position="125"/>
        <end position="135"/>
    </location>
</feature>
<proteinExistence type="predicted"/>
<dbReference type="Pfam" id="PF14200">
    <property type="entry name" value="RicinB_lectin_2"/>
    <property type="match status" value="1"/>
</dbReference>
<dbReference type="PROSITE" id="PS50231">
    <property type="entry name" value="RICIN_B_LECTIN"/>
    <property type="match status" value="2"/>
</dbReference>
<organism evidence="3 4">
    <name type="scientific">Gonium pectorale</name>
    <name type="common">Green alga</name>
    <dbReference type="NCBI Taxonomy" id="33097"/>
    <lineage>
        <taxon>Eukaryota</taxon>
        <taxon>Viridiplantae</taxon>
        <taxon>Chlorophyta</taxon>
        <taxon>core chlorophytes</taxon>
        <taxon>Chlorophyceae</taxon>
        <taxon>CS clade</taxon>
        <taxon>Chlamydomonadales</taxon>
        <taxon>Volvocaceae</taxon>
        <taxon>Gonium</taxon>
    </lineage>
</organism>
<sequence>MSGAYDVLGFFNTIKNMSALNQPANASAPKLPSSNFVMKIKIYEPCVLPDQPDMDRCVYYPPKSTSSNGAYGISPPPPAPVTQSPPMPPPTPPSPPSPPPSPAPPPTASPPPPVTGRRRQLMGASSSGSGSVADPAATVEATAAEGATPSGPLRRRNLRHRYVATAAPLFPEGPGTHKRRSLPGVETSDLAGVELIDGVRYMTHNETTYLFNGSVRVAYDFAIYPGFQRIEVSPSATSNLTMAWQRDRFPDRSTSLSQSYFCRNYTAASSPATLSAGQVVNFTYMGVDHVGDRRVGHTVEGGGRLARHFELFVLQPSRANPNKTETVRIDYWDTQDTNAPLRFKFQQPDVGSLYIDVLEFRSINASSPEAAPGLYKQPPITDCISTPRIPRLTSPFAVRGAVMSASAGGMVSGADAPTARRMLQQSAERAAEWAVLDHVNGTGEWPQWALDMYGGVHPATLAERRRLQQQEGGSSSGVVLPTSGHIGGPRGGRRMLGDCGTKVTGGIGIPPCTVGWWFYSQGFFGLSVGCGGDLGPIALEGELSLDTCGAVIQGCLAIGVGLPDTNWLVKKASYDFDEHFFFISASLFLDLIVFEAELSFEMDFSSCCIWIPAVSLEASVGIDAGFITMMVTIGSIDIVTDVYLKGSPDTQDDTENPTANNQVGGWTSVGDGYWGDWQSIVYPCSKYYYDSGSGSMKLVALPMNSYMLRVEGDQGWWTDDTALNGISVGCVNGQATLVEDGIWGSWSSSVSCQPGGYFVGAKMRIEGPQGSEDDTAANSLVFTCSNSKGTDLVANGGIWGDWGSYTYCPANSYICGLQVRFEPDDSSDDTALNGVRIACCTFPTDNATYAVSSTAVQTGTNAGKNCLDIPSNNQVSGTLIQQWGCNNSTAQLLKLTSTVTGAYTITAIPSGLCLTVQNAATSNGARIQLAACTSAANQMWAIRPYGAGTYTIMPTHTTGMCLDISGSSASFGAVVQIWNCNLTPAQVYTLNLPTRSTTTTILTSTTTNSTCLDISNDNQNPGTYVQQWTCNGSPAQLFTVTTAGA</sequence>
<dbReference type="CDD" id="cd00161">
    <property type="entry name" value="beta-trefoil_Ricin-like"/>
    <property type="match status" value="1"/>
</dbReference>
<feature type="domain" description="Ricin B lectin" evidence="2">
    <location>
        <begin position="852"/>
        <end position="991"/>
    </location>
</feature>
<dbReference type="InterPro" id="IPR036706">
    <property type="entry name" value="VOMI_sf"/>
</dbReference>
<dbReference type="PANTHER" id="PTHR18841">
    <property type="entry name" value="VITELLINE MEMBRANE OUTER LAYER PROTEIN I-RELATED"/>
    <property type="match status" value="1"/>
</dbReference>